<dbReference type="Proteomes" id="UP000009017">
    <property type="component" value="Unassembled WGS sequence"/>
</dbReference>
<organism evidence="2 3">
    <name type="scientific">Bartonella melophagi K-2C</name>
    <dbReference type="NCBI Taxonomy" id="1094557"/>
    <lineage>
        <taxon>Bacteria</taxon>
        <taxon>Pseudomonadati</taxon>
        <taxon>Pseudomonadota</taxon>
        <taxon>Alphaproteobacteria</taxon>
        <taxon>Hyphomicrobiales</taxon>
        <taxon>Bartonellaceae</taxon>
        <taxon>Bartonella</taxon>
    </lineage>
</organism>
<sequence>DKNMSIEKKYELTEESEKVDNSRFGKKYNCTLHRIRALRDFGDVKAGDIGGFIEKEDNLSHEGDCWVYDGSYVSGNAMVSGDEKIKDTVVCDDNVITYEMTFMTPQEYMASLSRLHRFWKRLFYYWQYRIWI</sequence>
<keyword evidence="3" id="KW-1185">Reference proteome</keyword>
<name>J1K0N1_9HYPH</name>
<evidence type="ECO:0000313" key="2">
    <source>
        <dbReference type="EMBL" id="EJF90962.1"/>
    </source>
</evidence>
<protein>
    <submittedName>
        <fullName evidence="2">Uncharacterized protein</fullName>
    </submittedName>
</protein>
<evidence type="ECO:0000313" key="1">
    <source>
        <dbReference type="EMBL" id="EJF87637.1"/>
    </source>
</evidence>
<accession>J1K0N1</accession>
<evidence type="ECO:0000313" key="3">
    <source>
        <dbReference type="Proteomes" id="UP000009017"/>
    </source>
</evidence>
<gene>
    <name evidence="2" type="ORF">ME3_00551</name>
    <name evidence="1" type="ORF">ME3_01330</name>
</gene>
<proteinExistence type="predicted"/>
<dbReference type="AlphaFoldDB" id="J1K0N1"/>
<feature type="non-terminal residue" evidence="2">
    <location>
        <position position="1"/>
    </location>
</feature>
<dbReference type="EMBL" id="AIMA01000042">
    <property type="protein sequence ID" value="EJF87637.1"/>
    <property type="molecule type" value="Genomic_DNA"/>
</dbReference>
<dbReference type="SUPFAM" id="SSF51161">
    <property type="entry name" value="Trimeric LpxA-like enzymes"/>
    <property type="match status" value="1"/>
</dbReference>
<dbReference type="EMBL" id="AIMA01000006">
    <property type="protein sequence ID" value="EJF90962.1"/>
    <property type="molecule type" value="Genomic_DNA"/>
</dbReference>
<dbReference type="PATRIC" id="fig|1094557.3.peg.1370"/>
<dbReference type="InterPro" id="IPR011004">
    <property type="entry name" value="Trimer_LpxA-like_sf"/>
</dbReference>
<reference evidence="2 3" key="1">
    <citation type="submission" date="2012-03" db="EMBL/GenBank/DDBJ databases">
        <title>The Genome Sequence of Bartonella melophagi K-2C.</title>
        <authorList>
            <consortium name="The Broad Institute Genome Sequencing Platform"/>
            <consortium name="The Broad Institute Genome Sequencing Center for Infectious Disease"/>
            <person name="Feldgarden M."/>
            <person name="Kirby J."/>
            <person name="Kosoy M."/>
            <person name="Birtles R."/>
            <person name="Probert W.S."/>
            <person name="Chiaraviglio L."/>
            <person name="Young S.K."/>
            <person name="Zeng Q."/>
            <person name="Gargeya S."/>
            <person name="Fitzgerald M."/>
            <person name="Haas B."/>
            <person name="Abouelleil A."/>
            <person name="Alvarado L."/>
            <person name="Arachchi H.M."/>
            <person name="Berlin A."/>
            <person name="Chapman S.B."/>
            <person name="Gearin G."/>
            <person name="Goldberg J."/>
            <person name="Griggs A."/>
            <person name="Gujja S."/>
            <person name="Hansen M."/>
            <person name="Heiman D."/>
            <person name="Howarth C."/>
            <person name="Larimer J."/>
            <person name="Lui A."/>
            <person name="MacDonald P.J.P."/>
            <person name="McCowen C."/>
            <person name="Montmayeur A."/>
            <person name="Murphy C."/>
            <person name="Neiman D."/>
            <person name="Pearson M."/>
            <person name="Priest M."/>
            <person name="Roberts A."/>
            <person name="Saif S."/>
            <person name="Shea T."/>
            <person name="Sisk P."/>
            <person name="Stolte C."/>
            <person name="Sykes S."/>
            <person name="Wortman J."/>
            <person name="Nusbaum C."/>
            <person name="Birren B."/>
        </authorList>
    </citation>
    <scope>NUCLEOTIDE SEQUENCE [LARGE SCALE GENOMIC DNA]</scope>
    <source>
        <strain evidence="2 3">K-2C</strain>
    </source>
</reference>
<comment type="caution">
    <text evidence="2">The sequence shown here is derived from an EMBL/GenBank/DDBJ whole genome shotgun (WGS) entry which is preliminary data.</text>
</comment>
<dbReference type="HOGENOM" id="CLU_1910942_0_0_5"/>
<dbReference type="eggNOG" id="COG1044">
    <property type="taxonomic scope" value="Bacteria"/>
</dbReference>